<evidence type="ECO:0000313" key="8">
    <source>
        <dbReference type="EMBL" id="VYT26507.1"/>
    </source>
</evidence>
<dbReference type="Pfam" id="PF08842">
    <property type="entry name" value="Mfa2"/>
    <property type="match status" value="1"/>
</dbReference>
<proteinExistence type="inferred from homology"/>
<sequence>MIGDTKFRLLPGILSFMFTLLLLSGCIAENNDDCFRGVPLKLKLPAGISSETIKDISLYVFDDNDLLLDILPMNSSEPVALHYPGIPTLHCIAWCNTQDGTMSVSPLKKGESLSDGFISLKPSASTRASQSIFTSPTDLFYGELNVDNTSTSNRIEKKEMSVSRMVASMNITIRGLELLNQSNEGMYSIVVHETASRVDFTGRYGGDPASYAFSPRFEAGKDYIIPPFNLFPTTAGSGISIDIYRNGSLLRSVSTDSGNQPILPVVGKTLNVLLNFRLDVDVELALTGWGEEYIWKEYN</sequence>
<dbReference type="AlphaFoldDB" id="A0A6N2VA64"/>
<evidence type="ECO:0000256" key="5">
    <source>
        <dbReference type="ARBA" id="ARBA00023139"/>
    </source>
</evidence>
<evidence type="ECO:0000256" key="6">
    <source>
        <dbReference type="ARBA" id="ARBA00023237"/>
    </source>
</evidence>
<keyword evidence="7" id="KW-0449">Lipoprotein</keyword>
<dbReference type="GO" id="GO:0009279">
    <property type="term" value="C:cell outer membrane"/>
    <property type="evidence" value="ECO:0007669"/>
    <property type="project" value="UniProtKB-SubCell"/>
</dbReference>
<comment type="subcellular location">
    <subcellularLocation>
        <location evidence="1">Cell outer membrane</location>
    </subcellularLocation>
</comment>
<keyword evidence="5" id="KW-0564">Palmitate</keyword>
<evidence type="ECO:0000256" key="3">
    <source>
        <dbReference type="ARBA" id="ARBA00022729"/>
    </source>
</evidence>
<evidence type="ECO:0000256" key="2">
    <source>
        <dbReference type="ARBA" id="ARBA00007248"/>
    </source>
</evidence>
<accession>A0A6N2VA64</accession>
<keyword evidence="3" id="KW-0732">Signal</keyword>
<keyword evidence="6" id="KW-0998">Cell outer membrane</keyword>
<comment type="similarity">
    <text evidence="2">Belongs to the bacteroidetes fimbrillin superfamily. FimB/Mfa2 family.</text>
</comment>
<evidence type="ECO:0000256" key="1">
    <source>
        <dbReference type="ARBA" id="ARBA00004442"/>
    </source>
</evidence>
<dbReference type="Gene3D" id="2.60.40.2100">
    <property type="match status" value="1"/>
</dbReference>
<dbReference type="EMBL" id="CACRSZ010000049">
    <property type="protein sequence ID" value="VYT26507.1"/>
    <property type="molecule type" value="Genomic_DNA"/>
</dbReference>
<reference evidence="8" key="1">
    <citation type="submission" date="2019-11" db="EMBL/GenBank/DDBJ databases">
        <authorList>
            <person name="Feng L."/>
        </authorList>
    </citation>
    <scope>NUCLEOTIDE SEQUENCE</scope>
    <source>
        <strain evidence="8">BfaecisLFYP10</strain>
    </source>
</reference>
<dbReference type="PROSITE" id="PS51257">
    <property type="entry name" value="PROKAR_LIPOPROTEIN"/>
    <property type="match status" value="1"/>
</dbReference>
<dbReference type="RefSeq" id="WP_421727790.1">
    <property type="nucleotide sequence ID" value="NZ_CACRSZ010000049.1"/>
</dbReference>
<evidence type="ECO:0000256" key="7">
    <source>
        <dbReference type="ARBA" id="ARBA00023288"/>
    </source>
</evidence>
<name>A0A6N2VA64_9BACE</name>
<keyword evidence="4" id="KW-0472">Membrane</keyword>
<dbReference type="InterPro" id="IPR014941">
    <property type="entry name" value="FimB/Mfa2/Mfa3"/>
</dbReference>
<organism evidence="8">
    <name type="scientific">Bacteroides faecis</name>
    <dbReference type="NCBI Taxonomy" id="674529"/>
    <lineage>
        <taxon>Bacteria</taxon>
        <taxon>Pseudomonadati</taxon>
        <taxon>Bacteroidota</taxon>
        <taxon>Bacteroidia</taxon>
        <taxon>Bacteroidales</taxon>
        <taxon>Bacteroidaceae</taxon>
        <taxon>Bacteroides</taxon>
    </lineage>
</organism>
<gene>
    <name evidence="8" type="ORF">BFLFYP10_02082</name>
</gene>
<protein>
    <submittedName>
        <fullName evidence="8">Fimbrillin-A associated anchor proteins Mfa1 and Mfa2</fullName>
    </submittedName>
</protein>
<evidence type="ECO:0000256" key="4">
    <source>
        <dbReference type="ARBA" id="ARBA00023136"/>
    </source>
</evidence>